<gene>
    <name evidence="9" type="ORF">I596_3737</name>
</gene>
<dbReference type="InterPro" id="IPR039426">
    <property type="entry name" value="TonB-dep_rcpt-like"/>
</dbReference>
<dbReference type="GO" id="GO:0015344">
    <property type="term" value="F:siderophore uptake transmembrane transporter activity"/>
    <property type="evidence" value="ECO:0007669"/>
    <property type="project" value="TreeGrafter"/>
</dbReference>
<dbReference type="KEGG" id="dko:I596_3737"/>
<name>A0A160DYR5_9GAMM</name>
<evidence type="ECO:0000256" key="5">
    <source>
        <dbReference type="ARBA" id="ARBA00023136"/>
    </source>
</evidence>
<dbReference type="AlphaFoldDB" id="A0A160DYR5"/>
<feature type="domain" description="TonB-dependent receptor plug" evidence="7">
    <location>
        <begin position="159"/>
        <end position="261"/>
    </location>
</feature>
<dbReference type="GO" id="GO:0009279">
    <property type="term" value="C:cell outer membrane"/>
    <property type="evidence" value="ECO:0007669"/>
    <property type="project" value="UniProtKB-SubCell"/>
</dbReference>
<sequence>MRGSPPRDRAFSRIEAIMKNEKNEQPIRRRPPALRRSLLALTLGMALGHAALAQETAGSIFGRIPDGQTGTVVIENRETGLKREIAVTGDGRFRVPGLPNGTYRVHLQRDGQVVAEAAVVVTAGAGSEVQLLAGQPTELEAYVVTASRGNAIDVSTVESPVVITTEDLKNMPIAPNLTAISLLAPGVIAGDSAYSDPPRFSALPSFGGSAVSENAYYINGYPVTNPLTNLGYSELPFNAIDQIQLSTGGYGVEYGRATGGVVNVITKRGSNAWEAGGQVIWRPEGLMAAPRNIYYGDNGRALGQPGDAGRIYQYRNENLFSSKTASAYLGGPIIKDTLFFYAAGEFVRQDGGGSDAAASSATAIENARTNGWRDYTYRTPRWLGKLDWNITGNHRLELTGFSDRAKQSVDLTGMDYTDFSHNDVKAGGYYRDDKTTTWIANYTGYLTDSLTLSGMFGRSKTDHVNEPYQYNPDCPSVTVAPGAGIEGFTYPTCQFATDTLTPAGANDKTRNGRLDLEYRVGDHTFKAGYDYNRSESLMGEEFYPGGSWWEYLRSDDPNTPVAPTFGIGSPASGGGHGLQGYYVIHHVNFGRSTLKVEQKAQYIKDLWQVTDNVLLELGLRNEQFANYNSAGDTFAKKNRQLAPRFGATWDVRGDSTLKVFANAGRYHLALPSQVAYRGADGIVNTQEAYVYTGVDPVTGAPTGLTPLGPRWSENNEFGQPKDPRTVAAANLRSHYQDAATFGFEQAISGFNVGAKASYRTLRSAIDDTCDARPFRRAALANGLDPEAVADWQFQCALFNPGYANTFYQDVDGNGVLERYDLSAADLRYDKAKRKYYAIDLFFERPFDGTWYARVDYTFSRNWGNTEGQLQSDYGQDDVSQTITWDYPELMEHANGLLPNHRKHQLKARGYYQFTPEWMLSGSFVYASGRPRNCIGYYPDPDNEGAGYGSYYYYCNGVPAPRASYGSLPAIYRFDLGVRYAPGWAKGMTFSADVFNLFNRQSAQNVVENRFLNTSSSTVSANWDRVRSYSPPRYIQFSARYDW</sequence>
<dbReference type="GO" id="GO:0044718">
    <property type="term" value="P:siderophore transmembrane transport"/>
    <property type="evidence" value="ECO:0007669"/>
    <property type="project" value="TreeGrafter"/>
</dbReference>
<dbReference type="PANTHER" id="PTHR30069">
    <property type="entry name" value="TONB-DEPENDENT OUTER MEMBRANE RECEPTOR"/>
    <property type="match status" value="1"/>
</dbReference>
<evidence type="ECO:0000313" key="10">
    <source>
        <dbReference type="Proteomes" id="UP000076830"/>
    </source>
</evidence>
<keyword evidence="4" id="KW-0812">Transmembrane</keyword>
<dbReference type="PROSITE" id="PS00018">
    <property type="entry name" value="EF_HAND_1"/>
    <property type="match status" value="1"/>
</dbReference>
<dbReference type="PANTHER" id="PTHR30069:SF46">
    <property type="entry name" value="OAR PROTEIN"/>
    <property type="match status" value="1"/>
</dbReference>
<dbReference type="InterPro" id="IPR018247">
    <property type="entry name" value="EF_Hand_1_Ca_BS"/>
</dbReference>
<keyword evidence="6" id="KW-0998">Cell outer membrane</keyword>
<accession>A0A160DYR5</accession>
<dbReference type="Pfam" id="PF13620">
    <property type="entry name" value="CarboxypepD_reg"/>
    <property type="match status" value="1"/>
</dbReference>
<evidence type="ECO:0000256" key="2">
    <source>
        <dbReference type="ARBA" id="ARBA00022448"/>
    </source>
</evidence>
<dbReference type="EMBL" id="CP015249">
    <property type="protein sequence ID" value="ANB19720.1"/>
    <property type="molecule type" value="Genomic_DNA"/>
</dbReference>
<evidence type="ECO:0000256" key="3">
    <source>
        <dbReference type="ARBA" id="ARBA00022452"/>
    </source>
</evidence>
<keyword evidence="3" id="KW-1134">Transmembrane beta strand</keyword>
<organism evidence="9 10">
    <name type="scientific">Dokdonella koreensis DS-123</name>
    <dbReference type="NCBI Taxonomy" id="1300342"/>
    <lineage>
        <taxon>Bacteria</taxon>
        <taxon>Pseudomonadati</taxon>
        <taxon>Pseudomonadota</taxon>
        <taxon>Gammaproteobacteria</taxon>
        <taxon>Lysobacterales</taxon>
        <taxon>Rhodanobacteraceae</taxon>
        <taxon>Dokdonella</taxon>
    </lineage>
</organism>
<keyword evidence="5" id="KW-0472">Membrane</keyword>
<dbReference type="GO" id="GO:0030246">
    <property type="term" value="F:carbohydrate binding"/>
    <property type="evidence" value="ECO:0007669"/>
    <property type="project" value="InterPro"/>
</dbReference>
<evidence type="ECO:0000259" key="7">
    <source>
        <dbReference type="Pfam" id="PF07715"/>
    </source>
</evidence>
<dbReference type="Pfam" id="PF07715">
    <property type="entry name" value="Plug"/>
    <property type="match status" value="1"/>
</dbReference>
<dbReference type="Proteomes" id="UP000076830">
    <property type="component" value="Chromosome"/>
</dbReference>
<proteinExistence type="predicted"/>
<dbReference type="SUPFAM" id="SSF56935">
    <property type="entry name" value="Porins"/>
    <property type="match status" value="1"/>
</dbReference>
<dbReference type="Gene3D" id="2.40.170.20">
    <property type="entry name" value="TonB-dependent receptor, beta-barrel domain"/>
    <property type="match status" value="1"/>
</dbReference>
<evidence type="ECO:0000313" key="9">
    <source>
        <dbReference type="EMBL" id="ANB19720.1"/>
    </source>
</evidence>
<dbReference type="STRING" id="1300342.I596_3737"/>
<dbReference type="InterPro" id="IPR013784">
    <property type="entry name" value="Carb-bd-like_fold"/>
</dbReference>
<dbReference type="InterPro" id="IPR012910">
    <property type="entry name" value="Plug_dom"/>
</dbReference>
<keyword evidence="9" id="KW-0675">Receptor</keyword>
<dbReference type="InterPro" id="IPR037066">
    <property type="entry name" value="Plug_dom_sf"/>
</dbReference>
<dbReference type="Gene3D" id="2.170.130.10">
    <property type="entry name" value="TonB-dependent receptor, plug domain"/>
    <property type="match status" value="1"/>
</dbReference>
<evidence type="ECO:0000256" key="6">
    <source>
        <dbReference type="ARBA" id="ARBA00023237"/>
    </source>
</evidence>
<dbReference type="Gene3D" id="2.60.40.1120">
    <property type="entry name" value="Carboxypeptidase-like, regulatory domain"/>
    <property type="match status" value="1"/>
</dbReference>
<protein>
    <submittedName>
        <fullName evidence="9">TonB dependent receptor protein</fullName>
    </submittedName>
</protein>
<dbReference type="InterPro" id="IPR057601">
    <property type="entry name" value="Oar-like_b-barrel"/>
</dbReference>
<keyword evidence="2" id="KW-0813">Transport</keyword>
<keyword evidence="10" id="KW-1185">Reference proteome</keyword>
<comment type="subcellular location">
    <subcellularLocation>
        <location evidence="1">Cell outer membrane</location>
        <topology evidence="1">Multi-pass membrane protein</topology>
    </subcellularLocation>
</comment>
<dbReference type="InterPro" id="IPR036942">
    <property type="entry name" value="Beta-barrel_TonB_sf"/>
</dbReference>
<evidence type="ECO:0000259" key="8">
    <source>
        <dbReference type="Pfam" id="PF25183"/>
    </source>
</evidence>
<reference evidence="9 10" key="1">
    <citation type="submission" date="2016-04" db="EMBL/GenBank/DDBJ databases">
        <title>Complete genome sequence of Dokdonella koreensis DS-123T.</title>
        <authorList>
            <person name="Kim J.F."/>
            <person name="Lee H."/>
            <person name="Kwak M.-J."/>
        </authorList>
    </citation>
    <scope>NUCLEOTIDE SEQUENCE [LARGE SCALE GENOMIC DNA]</scope>
    <source>
        <strain evidence="9 10">DS-123</strain>
    </source>
</reference>
<dbReference type="Pfam" id="PF25183">
    <property type="entry name" value="OMP_b-brl_4"/>
    <property type="match status" value="1"/>
</dbReference>
<evidence type="ECO:0000256" key="1">
    <source>
        <dbReference type="ARBA" id="ARBA00004571"/>
    </source>
</evidence>
<dbReference type="SUPFAM" id="SSF49452">
    <property type="entry name" value="Starch-binding domain-like"/>
    <property type="match status" value="1"/>
</dbReference>
<feature type="domain" description="TonB-dependent transporter Oar-like beta-barrel" evidence="8">
    <location>
        <begin position="375"/>
        <end position="631"/>
    </location>
</feature>
<evidence type="ECO:0000256" key="4">
    <source>
        <dbReference type="ARBA" id="ARBA00022692"/>
    </source>
</evidence>